<evidence type="ECO:0000256" key="6">
    <source>
        <dbReference type="PIRSR" id="PIRSR609662-50"/>
    </source>
</evidence>
<comment type="PTM">
    <text evidence="4 6">Covalently binds the prosthetic group of malonate decarboxylase.</text>
</comment>
<evidence type="ECO:0000256" key="4">
    <source>
        <dbReference type="HAMAP-Rule" id="MF_00710"/>
    </source>
</evidence>
<dbReference type="InterPro" id="IPR009662">
    <property type="entry name" value="Malonate_deCO2ase_dsu"/>
</dbReference>
<comment type="subcellular location">
    <subcellularLocation>
        <location evidence="1 4">Cytoplasm</location>
    </subcellularLocation>
</comment>
<evidence type="ECO:0000256" key="2">
    <source>
        <dbReference type="ARBA" id="ARBA00022490"/>
    </source>
</evidence>
<accession>A0A7W3FJT8</accession>
<organism evidence="7 8">
    <name type="scientific">Stenotrophomonas tumulicola</name>
    <dbReference type="NCBI Taxonomy" id="1685415"/>
    <lineage>
        <taxon>Bacteria</taxon>
        <taxon>Pseudomonadati</taxon>
        <taxon>Pseudomonadota</taxon>
        <taxon>Gammaproteobacteria</taxon>
        <taxon>Lysobacterales</taxon>
        <taxon>Lysobacteraceae</taxon>
        <taxon>Stenotrophomonas</taxon>
    </lineage>
</organism>
<comment type="similarity">
    <text evidence="4">Belongs to the MdcC family.</text>
</comment>
<dbReference type="RefSeq" id="WP_182338014.1">
    <property type="nucleotide sequence ID" value="NZ_JACGXS010000001.1"/>
</dbReference>
<feature type="modified residue" description="O-(phosphoribosyl dephospho-coenzyme A)serine" evidence="4 6">
    <location>
        <position position="28"/>
    </location>
</feature>
<evidence type="ECO:0000313" key="8">
    <source>
        <dbReference type="Proteomes" id="UP000547058"/>
    </source>
</evidence>
<sequence length="119" mass="12533">METLRYRFPGQQDLGTRELHALVGVVASGNLEVLVEPAALDGAMEIEVITSARGFGAIWQAVLADFAARHPLRDVRLSINDAGATPAVVSLRLQQALETLADRRLATGGATDAAQGGRA</sequence>
<dbReference type="InterPro" id="IPR023439">
    <property type="entry name" value="Mal_deCO2ase/Cit_lyase_ACP"/>
</dbReference>
<dbReference type="NCBIfam" id="TIGR03130">
    <property type="entry name" value="malonate_delta"/>
    <property type="match status" value="1"/>
</dbReference>
<dbReference type="EMBL" id="JACGXS010000001">
    <property type="protein sequence ID" value="MBA8680861.1"/>
    <property type="molecule type" value="Genomic_DNA"/>
</dbReference>
<proteinExistence type="inferred from homology"/>
<evidence type="ECO:0000256" key="3">
    <source>
        <dbReference type="ARBA" id="ARBA00022553"/>
    </source>
</evidence>
<reference evidence="7 8" key="1">
    <citation type="submission" date="2020-08" db="EMBL/GenBank/DDBJ databases">
        <title>Stenotrophomonas tumulicola JCM 30961.</title>
        <authorList>
            <person name="Deng Y."/>
        </authorList>
    </citation>
    <scope>NUCLEOTIDE SEQUENCE [LARGE SCALE GENOMIC DNA]</scope>
    <source>
        <strain evidence="7 8">JCM 30961</strain>
    </source>
</reference>
<keyword evidence="8" id="KW-1185">Reference proteome</keyword>
<dbReference type="Proteomes" id="UP000547058">
    <property type="component" value="Unassembled WGS sequence"/>
</dbReference>
<dbReference type="GO" id="GO:0000036">
    <property type="term" value="F:acyl carrier activity"/>
    <property type="evidence" value="ECO:0007669"/>
    <property type="project" value="UniProtKB-UniRule"/>
</dbReference>
<evidence type="ECO:0000256" key="1">
    <source>
        <dbReference type="ARBA" id="ARBA00004496"/>
    </source>
</evidence>
<keyword evidence="3 4" id="KW-0597">Phosphoprotein</keyword>
<comment type="function">
    <text evidence="4">Subunit of malonate decarboxylase, it is an acyl carrier protein to which acetyl and malonyl thioester residues are bound via a 2'-(5''-phosphoribosyl)-3'-dephospho-CoA prosthetic group and turn over during the catalytic mechanism.</text>
</comment>
<dbReference type="Pfam" id="PF06857">
    <property type="entry name" value="ACP"/>
    <property type="match status" value="1"/>
</dbReference>
<gene>
    <name evidence="4" type="primary">mdcC</name>
    <name evidence="7" type="ORF">H4O11_03475</name>
</gene>
<comment type="caution">
    <text evidence="7">The sequence shown here is derived from an EMBL/GenBank/DDBJ whole genome shotgun (WGS) entry which is preliminary data.</text>
</comment>
<dbReference type="GO" id="GO:0005737">
    <property type="term" value="C:cytoplasm"/>
    <property type="evidence" value="ECO:0007669"/>
    <property type="project" value="UniProtKB-SubCell"/>
</dbReference>
<name>A0A7W3FJT8_9GAMM</name>
<evidence type="ECO:0000313" key="7">
    <source>
        <dbReference type="EMBL" id="MBA8680861.1"/>
    </source>
</evidence>
<keyword evidence="2 4" id="KW-0963">Cytoplasm</keyword>
<protein>
    <recommendedName>
        <fullName evidence="4 5">Malonate decarboxylase acyl carrier protein</fullName>
    </recommendedName>
    <alternativeName>
        <fullName evidence="4">Malonate decarboxylase subunit delta</fullName>
    </alternativeName>
</protein>
<evidence type="ECO:0000256" key="5">
    <source>
        <dbReference type="NCBIfam" id="TIGR03130"/>
    </source>
</evidence>
<dbReference type="HAMAP" id="MF_00710">
    <property type="entry name" value="Malonate_deCO2ase_dsu"/>
    <property type="match status" value="1"/>
</dbReference>
<dbReference type="AlphaFoldDB" id="A0A7W3FJT8"/>